<proteinExistence type="predicted"/>
<reference evidence="1 2" key="1">
    <citation type="journal article" date="2014" name="Syst. Appl. Microbiol.">
        <title>Genomic insights into the taxonomic status of the three subspecies of Bacillus subtilis.</title>
        <authorList>
            <person name="Yi H."/>
            <person name="Chun J."/>
            <person name="Cha C.J."/>
        </authorList>
    </citation>
    <scope>NUCLEOTIDE SEQUENCE [LARGE SCALE GENOMIC DNA]</scope>
    <source>
        <strain evidence="1 2">KCTC 13429</strain>
    </source>
</reference>
<comment type="caution">
    <text evidence="1">The sequence shown here is derived from an EMBL/GenBank/DDBJ whole genome shotgun (WGS) entry which is preliminary data.</text>
</comment>
<evidence type="ECO:0000313" key="1">
    <source>
        <dbReference type="EMBL" id="ELS59596.1"/>
    </source>
</evidence>
<name>A0A9W5PBH5_9BACI</name>
<accession>A0A9W5PBH5</accession>
<keyword evidence="2" id="KW-1185">Reference proteome</keyword>
<dbReference type="AlphaFoldDB" id="A0A9W5PBH5"/>
<dbReference type="Proteomes" id="UP000011182">
    <property type="component" value="Unassembled WGS sequence"/>
</dbReference>
<protein>
    <submittedName>
        <fullName evidence="1">Uncharacterized protein</fullName>
    </submittedName>
</protein>
<organism evidence="1 2">
    <name type="scientific">Bacillus inaquosorum KCTC 13429</name>
    <dbReference type="NCBI Taxonomy" id="1236548"/>
    <lineage>
        <taxon>Bacteria</taxon>
        <taxon>Bacillati</taxon>
        <taxon>Bacillota</taxon>
        <taxon>Bacilli</taxon>
        <taxon>Bacillales</taxon>
        <taxon>Bacillaceae</taxon>
        <taxon>Bacillus</taxon>
    </lineage>
</organism>
<dbReference type="EMBL" id="AMXN01000009">
    <property type="protein sequence ID" value="ELS59596.1"/>
    <property type="molecule type" value="Genomic_DNA"/>
</dbReference>
<sequence>MISFDAFSTPDDGWKIVLTGKSSAVALDRTILYVPFVIKKLYVFNF</sequence>
<evidence type="ECO:0000313" key="2">
    <source>
        <dbReference type="Proteomes" id="UP000011182"/>
    </source>
</evidence>
<gene>
    <name evidence="1" type="ORF">BSI_39770</name>
</gene>